<dbReference type="CDD" id="cd19165">
    <property type="entry name" value="HemeO"/>
    <property type="match status" value="1"/>
</dbReference>
<keyword evidence="5" id="KW-1133">Transmembrane helix</keyword>
<sequence length="407" mass="45878">MAHLQIPTAPSTTPPELISESLSHRINASTRSIHFKLNKQILSRLPLAIPPHSTTSSKYISGLLHIAPIYFEFESLWQEIVETACEPEALHSVESQSETRREERESDSTDGTDQATPIHPRIHSLLSYLLMQDLLRSSALREDIQVLTKFSTEETNGRLRAASQSGNLAEFLTHIRRSVKEKPHVLLAYAWVLYMALFSGGRILRKSLKDAGGAGREFWERDPSPVRPLHPLEDSIREALQSPVSEDAPNPFFQDEESQRGETRARSESPEPSLGMRFFSFVGDKDGEDIKIDFKKRFAEVELRLTPSEQEDVISEGQHIFSFMIGVVEDLDSILETPAEIMLERRRSSFDDSPESQPGYFDKLVKDLHLADVTDPMNEGLLWHKAAALAVPALGTGIVWLAWKMGR</sequence>
<dbReference type="OrthoDB" id="652091at2759"/>
<feature type="region of interest" description="Disordered" evidence="4">
    <location>
        <begin position="243"/>
        <end position="272"/>
    </location>
</feature>
<evidence type="ECO:0000256" key="2">
    <source>
        <dbReference type="ARBA" id="ARBA00022723"/>
    </source>
</evidence>
<accession>A0A9N9LK33</accession>
<feature type="transmembrane region" description="Helical" evidence="5">
    <location>
        <begin position="386"/>
        <end position="403"/>
    </location>
</feature>
<dbReference type="PANTHER" id="PTHR10720">
    <property type="entry name" value="HEME OXYGENASE"/>
    <property type="match status" value="1"/>
</dbReference>
<dbReference type="GO" id="GO:0006788">
    <property type="term" value="P:heme oxidation"/>
    <property type="evidence" value="ECO:0007669"/>
    <property type="project" value="InterPro"/>
</dbReference>
<evidence type="ECO:0000256" key="4">
    <source>
        <dbReference type="SAM" id="MobiDB-lite"/>
    </source>
</evidence>
<dbReference type="EMBL" id="CAJVRM010000128">
    <property type="protein sequence ID" value="CAG8975183.1"/>
    <property type="molecule type" value="Genomic_DNA"/>
</dbReference>
<dbReference type="Gene3D" id="1.20.910.10">
    <property type="entry name" value="Heme oxygenase-like"/>
    <property type="match status" value="1"/>
</dbReference>
<dbReference type="GO" id="GO:0046872">
    <property type="term" value="F:metal ion binding"/>
    <property type="evidence" value="ECO:0007669"/>
    <property type="project" value="UniProtKB-KW"/>
</dbReference>
<protein>
    <recommendedName>
        <fullName evidence="8">Heme oxygenase-like protein</fullName>
    </recommendedName>
</protein>
<dbReference type="GO" id="GO:0004392">
    <property type="term" value="F:heme oxygenase (decyclizing) activity"/>
    <property type="evidence" value="ECO:0007669"/>
    <property type="project" value="InterPro"/>
</dbReference>
<feature type="compositionally biased region" description="Basic and acidic residues" evidence="4">
    <location>
        <begin position="257"/>
        <end position="269"/>
    </location>
</feature>
<evidence type="ECO:0008006" key="8">
    <source>
        <dbReference type="Google" id="ProtNLM"/>
    </source>
</evidence>
<feature type="region of interest" description="Disordered" evidence="4">
    <location>
        <begin position="90"/>
        <end position="116"/>
    </location>
</feature>
<keyword evidence="5" id="KW-0472">Membrane</keyword>
<keyword evidence="7" id="KW-1185">Reference proteome</keyword>
<gene>
    <name evidence="6" type="ORF">HYALB_00004244</name>
</gene>
<dbReference type="AlphaFoldDB" id="A0A9N9LK33"/>
<dbReference type="Pfam" id="PF01126">
    <property type="entry name" value="Heme_oxygenase"/>
    <property type="match status" value="1"/>
</dbReference>
<proteinExistence type="predicted"/>
<keyword evidence="5" id="KW-0812">Transmembrane</keyword>
<keyword evidence="3" id="KW-0408">Iron</keyword>
<dbReference type="SUPFAM" id="SSF48613">
    <property type="entry name" value="Heme oxygenase-like"/>
    <property type="match status" value="1"/>
</dbReference>
<keyword evidence="2" id="KW-0479">Metal-binding</keyword>
<evidence type="ECO:0000256" key="3">
    <source>
        <dbReference type="ARBA" id="ARBA00023004"/>
    </source>
</evidence>
<dbReference type="InterPro" id="IPR002051">
    <property type="entry name" value="Haem_Oase"/>
</dbReference>
<dbReference type="InterPro" id="IPR016084">
    <property type="entry name" value="Haem_Oase-like_multi-hlx"/>
</dbReference>
<evidence type="ECO:0000313" key="6">
    <source>
        <dbReference type="EMBL" id="CAG8975183.1"/>
    </source>
</evidence>
<dbReference type="InterPro" id="IPR016053">
    <property type="entry name" value="Haem_Oase-like"/>
</dbReference>
<feature type="compositionally biased region" description="Basic and acidic residues" evidence="4">
    <location>
        <begin position="97"/>
        <end position="107"/>
    </location>
</feature>
<name>A0A9N9LK33_9HELO</name>
<dbReference type="Proteomes" id="UP000701801">
    <property type="component" value="Unassembled WGS sequence"/>
</dbReference>
<evidence type="ECO:0000256" key="1">
    <source>
        <dbReference type="ARBA" id="ARBA00022617"/>
    </source>
</evidence>
<dbReference type="PANTHER" id="PTHR10720:SF0">
    <property type="entry name" value="HEME OXYGENASE"/>
    <property type="match status" value="1"/>
</dbReference>
<evidence type="ECO:0000256" key="5">
    <source>
        <dbReference type="SAM" id="Phobius"/>
    </source>
</evidence>
<organism evidence="6 7">
    <name type="scientific">Hymenoscyphus albidus</name>
    <dbReference type="NCBI Taxonomy" id="595503"/>
    <lineage>
        <taxon>Eukaryota</taxon>
        <taxon>Fungi</taxon>
        <taxon>Dikarya</taxon>
        <taxon>Ascomycota</taxon>
        <taxon>Pezizomycotina</taxon>
        <taxon>Leotiomycetes</taxon>
        <taxon>Helotiales</taxon>
        <taxon>Helotiaceae</taxon>
        <taxon>Hymenoscyphus</taxon>
    </lineage>
</organism>
<reference evidence="6" key="1">
    <citation type="submission" date="2021-07" db="EMBL/GenBank/DDBJ databases">
        <authorList>
            <person name="Durling M."/>
        </authorList>
    </citation>
    <scope>NUCLEOTIDE SEQUENCE</scope>
</reference>
<keyword evidence="1" id="KW-0349">Heme</keyword>
<comment type="caution">
    <text evidence="6">The sequence shown here is derived from an EMBL/GenBank/DDBJ whole genome shotgun (WGS) entry which is preliminary data.</text>
</comment>
<evidence type="ECO:0000313" key="7">
    <source>
        <dbReference type="Proteomes" id="UP000701801"/>
    </source>
</evidence>